<evidence type="ECO:0008006" key="4">
    <source>
        <dbReference type="Google" id="ProtNLM"/>
    </source>
</evidence>
<gene>
    <name evidence="2" type="ORF">ABR82_07445</name>
</gene>
<evidence type="ECO:0000256" key="1">
    <source>
        <dbReference type="SAM" id="Phobius"/>
    </source>
</evidence>
<dbReference type="InterPro" id="IPR014807">
    <property type="entry name" value="Coa1"/>
</dbReference>
<keyword evidence="1" id="KW-0812">Transmembrane</keyword>
<protein>
    <recommendedName>
        <fullName evidence="4">Cytochrome oxidase complex assembly protein 1</fullName>
    </recommendedName>
</protein>
<keyword evidence="1" id="KW-1133">Transmembrane helix</keyword>
<sequence>MGWTDGGGGIQSREMKKGLMTQAELMAWEVRARRWLVLGLTLVVTGVFAVGWMTLQISYSMLKSSEVMREAVERVVQDERVKQELGEPIQLGWAVTGELEDQAAGGLARLDFTLRGSERAAGVTLRAEKSAAGIWRYLLLEVKVPGVGTISCADKGVESKKD</sequence>
<accession>A0A0R2RKI7</accession>
<organism evidence="2 3">
    <name type="scientific">Verrucomicrobia subdivision 6 bacterium BACL9 MAG-120507-bin52</name>
    <dbReference type="NCBI Taxonomy" id="1655590"/>
    <lineage>
        <taxon>Bacteria</taxon>
        <taxon>Pseudomonadati</taxon>
        <taxon>Verrucomicrobiota</taxon>
        <taxon>Verrucomicrobiia</taxon>
        <taxon>Verrucomicrobiales</taxon>
        <taxon>Verrucomicrobia subdivision 6</taxon>
    </lineage>
</organism>
<name>A0A0R2RKI7_9BACT</name>
<dbReference type="EMBL" id="LIBO01000004">
    <property type="protein sequence ID" value="KRO63172.1"/>
    <property type="molecule type" value="Genomic_DNA"/>
</dbReference>
<keyword evidence="1" id="KW-0472">Membrane</keyword>
<comment type="caution">
    <text evidence="2">The sequence shown here is derived from an EMBL/GenBank/DDBJ whole genome shotgun (WGS) entry which is preliminary data.</text>
</comment>
<proteinExistence type="predicted"/>
<feature type="transmembrane region" description="Helical" evidence="1">
    <location>
        <begin position="35"/>
        <end position="55"/>
    </location>
</feature>
<dbReference type="AlphaFoldDB" id="A0A0R2RKI7"/>
<dbReference type="Pfam" id="PF08695">
    <property type="entry name" value="Coa1"/>
    <property type="match status" value="1"/>
</dbReference>
<evidence type="ECO:0000313" key="3">
    <source>
        <dbReference type="Proteomes" id="UP000051269"/>
    </source>
</evidence>
<evidence type="ECO:0000313" key="2">
    <source>
        <dbReference type="EMBL" id="KRO63172.1"/>
    </source>
</evidence>
<reference evidence="2 3" key="1">
    <citation type="submission" date="2015-10" db="EMBL/GenBank/DDBJ databases">
        <title>Metagenome-Assembled Genomes uncover a global brackish microbiome.</title>
        <authorList>
            <person name="Hugerth L.W."/>
            <person name="Larsson J."/>
            <person name="Alneberg J."/>
            <person name="Lindh M.V."/>
            <person name="Legrand C."/>
            <person name="Pinhassi J."/>
            <person name="Andersson A.F."/>
        </authorList>
    </citation>
    <scope>NUCLEOTIDE SEQUENCE [LARGE SCALE GENOMIC DNA]</scope>
    <source>
        <strain evidence="2">BACL18 MAG-120507-bin52</strain>
    </source>
</reference>
<dbReference type="Proteomes" id="UP000051269">
    <property type="component" value="Unassembled WGS sequence"/>
</dbReference>